<accession>A0A9W9N843</accession>
<reference evidence="2" key="1">
    <citation type="submission" date="2022-11" db="EMBL/GenBank/DDBJ databases">
        <authorList>
            <person name="Petersen C."/>
        </authorList>
    </citation>
    <scope>NUCLEOTIDE SEQUENCE</scope>
    <source>
        <strain evidence="2">IBT 19713</strain>
    </source>
</reference>
<dbReference type="Proteomes" id="UP001150941">
    <property type="component" value="Unassembled WGS sequence"/>
</dbReference>
<dbReference type="EMBL" id="JAPQKS010000009">
    <property type="protein sequence ID" value="KAJ5215008.1"/>
    <property type="molecule type" value="Genomic_DNA"/>
</dbReference>
<gene>
    <name evidence="2" type="ORF">N7468_010687</name>
</gene>
<dbReference type="RefSeq" id="XP_058325505.1">
    <property type="nucleotide sequence ID" value="XM_058479982.1"/>
</dbReference>
<name>A0A9W9N843_9EURO</name>
<keyword evidence="3" id="KW-1185">Reference proteome</keyword>
<comment type="caution">
    <text evidence="2">The sequence shown here is derived from an EMBL/GenBank/DDBJ whole genome shotgun (WGS) entry which is preliminary data.</text>
</comment>
<organism evidence="2 3">
    <name type="scientific">Penicillium chermesinum</name>
    <dbReference type="NCBI Taxonomy" id="63820"/>
    <lineage>
        <taxon>Eukaryota</taxon>
        <taxon>Fungi</taxon>
        <taxon>Dikarya</taxon>
        <taxon>Ascomycota</taxon>
        <taxon>Pezizomycotina</taxon>
        <taxon>Eurotiomycetes</taxon>
        <taxon>Eurotiomycetidae</taxon>
        <taxon>Eurotiales</taxon>
        <taxon>Aspergillaceae</taxon>
        <taxon>Penicillium</taxon>
    </lineage>
</organism>
<proteinExistence type="predicted"/>
<feature type="region of interest" description="Disordered" evidence="1">
    <location>
        <begin position="72"/>
        <end position="94"/>
    </location>
</feature>
<dbReference type="AlphaFoldDB" id="A0A9W9N843"/>
<sequence>MRCRIENGKICRRCKRAGLPCVFVPRANAARGWTSSELESLKAPSLSPNTMFDILRRVKTIEEYIGIENEQAAGTTAEDFESSSARPEELEDDQTLEPLWRATAQLEASAPTRSRGSLWHRNMIKHLFQT</sequence>
<reference evidence="2" key="2">
    <citation type="journal article" date="2023" name="IMA Fungus">
        <title>Comparative genomic study of the Penicillium genus elucidates a diverse pangenome and 15 lateral gene transfer events.</title>
        <authorList>
            <person name="Petersen C."/>
            <person name="Sorensen T."/>
            <person name="Nielsen M.R."/>
            <person name="Sondergaard T.E."/>
            <person name="Sorensen J.L."/>
            <person name="Fitzpatrick D.A."/>
            <person name="Frisvad J.C."/>
            <person name="Nielsen K.L."/>
        </authorList>
    </citation>
    <scope>NUCLEOTIDE SEQUENCE</scope>
    <source>
        <strain evidence="2">IBT 19713</strain>
    </source>
</reference>
<protein>
    <submittedName>
        <fullName evidence="2">Fungal transcriptional regulatory protein</fullName>
    </submittedName>
</protein>
<evidence type="ECO:0000313" key="2">
    <source>
        <dbReference type="EMBL" id="KAJ5215008.1"/>
    </source>
</evidence>
<evidence type="ECO:0000313" key="3">
    <source>
        <dbReference type="Proteomes" id="UP001150941"/>
    </source>
</evidence>
<evidence type="ECO:0000256" key="1">
    <source>
        <dbReference type="SAM" id="MobiDB-lite"/>
    </source>
</evidence>
<dbReference type="GeneID" id="83207286"/>